<keyword evidence="1" id="KW-1133">Transmembrane helix</keyword>
<dbReference type="InterPro" id="IPR029377">
    <property type="entry name" value="TMEM220"/>
</dbReference>
<dbReference type="OrthoDB" id="329078at2"/>
<keyword evidence="1" id="KW-0472">Membrane</keyword>
<keyword evidence="3" id="KW-1185">Reference proteome</keyword>
<accession>A0A5C7FAA5</accession>
<protein>
    <recommendedName>
        <fullName evidence="4">Transmembrane family 220, helix</fullName>
    </recommendedName>
</protein>
<organism evidence="2 3">
    <name type="scientific">Neolewinella aurantiaca</name>
    <dbReference type="NCBI Taxonomy" id="2602767"/>
    <lineage>
        <taxon>Bacteria</taxon>
        <taxon>Pseudomonadati</taxon>
        <taxon>Bacteroidota</taxon>
        <taxon>Saprospiria</taxon>
        <taxon>Saprospirales</taxon>
        <taxon>Lewinellaceae</taxon>
        <taxon>Neolewinella</taxon>
    </lineage>
</organism>
<feature type="transmembrane region" description="Helical" evidence="1">
    <location>
        <begin position="119"/>
        <end position="138"/>
    </location>
</feature>
<keyword evidence="1" id="KW-0812">Transmembrane</keyword>
<dbReference type="Pfam" id="PF15071">
    <property type="entry name" value="TMEM220"/>
    <property type="match status" value="1"/>
</dbReference>
<dbReference type="Proteomes" id="UP000321907">
    <property type="component" value="Unassembled WGS sequence"/>
</dbReference>
<dbReference type="EMBL" id="VOXD01000037">
    <property type="protein sequence ID" value="TXF87063.1"/>
    <property type="molecule type" value="Genomic_DNA"/>
</dbReference>
<evidence type="ECO:0000313" key="2">
    <source>
        <dbReference type="EMBL" id="TXF87063.1"/>
    </source>
</evidence>
<proteinExistence type="predicted"/>
<evidence type="ECO:0008006" key="4">
    <source>
        <dbReference type="Google" id="ProtNLM"/>
    </source>
</evidence>
<evidence type="ECO:0000313" key="3">
    <source>
        <dbReference type="Proteomes" id="UP000321907"/>
    </source>
</evidence>
<name>A0A5C7FAA5_9BACT</name>
<comment type="caution">
    <text evidence="2">The sequence shown here is derived from an EMBL/GenBank/DDBJ whole genome shotgun (WGS) entry which is preliminary data.</text>
</comment>
<dbReference type="AlphaFoldDB" id="A0A5C7FAA5"/>
<evidence type="ECO:0000256" key="1">
    <source>
        <dbReference type="SAM" id="Phobius"/>
    </source>
</evidence>
<feature type="transmembrane region" description="Helical" evidence="1">
    <location>
        <begin position="46"/>
        <end position="64"/>
    </location>
</feature>
<feature type="transmembrane region" description="Helical" evidence="1">
    <location>
        <begin position="71"/>
        <end position="89"/>
    </location>
</feature>
<gene>
    <name evidence="2" type="ORF">FUA23_18895</name>
</gene>
<sequence>MTTFARFHADTPAKNSSKIIPMKHLHLAVAALFALCAYWQLNDPDWNKWVAAYGVVVFVALRAFWGGLRPIVPLLPALVLFGWWTTYVPEFARWLNDGMPTITGSMKAESPHVELTREFFGLMICWMALGFYAWQAWAKARSTK</sequence>
<reference evidence="2 3" key="1">
    <citation type="submission" date="2019-08" db="EMBL/GenBank/DDBJ databases">
        <title>Lewinella sp. strain SSH13 Genome sequencing and assembly.</title>
        <authorList>
            <person name="Kim I."/>
        </authorList>
    </citation>
    <scope>NUCLEOTIDE SEQUENCE [LARGE SCALE GENOMIC DNA]</scope>
    <source>
        <strain evidence="2 3">SSH13</strain>
    </source>
</reference>
<feature type="transmembrane region" description="Helical" evidence="1">
    <location>
        <begin position="24"/>
        <end position="40"/>
    </location>
</feature>